<feature type="region of interest" description="Disordered" evidence="1">
    <location>
        <begin position="113"/>
        <end position="136"/>
    </location>
</feature>
<evidence type="ECO:0000313" key="2">
    <source>
        <dbReference type="EMBL" id="GAA0592653.1"/>
    </source>
</evidence>
<dbReference type="Proteomes" id="UP001501588">
    <property type="component" value="Unassembled WGS sequence"/>
</dbReference>
<proteinExistence type="predicted"/>
<reference evidence="2 3" key="1">
    <citation type="journal article" date="2019" name="Int. J. Syst. Evol. Microbiol.">
        <title>The Global Catalogue of Microorganisms (GCM) 10K type strain sequencing project: providing services to taxonomists for standard genome sequencing and annotation.</title>
        <authorList>
            <consortium name="The Broad Institute Genomics Platform"/>
            <consortium name="The Broad Institute Genome Sequencing Center for Infectious Disease"/>
            <person name="Wu L."/>
            <person name="Ma J."/>
        </authorList>
    </citation>
    <scope>NUCLEOTIDE SEQUENCE [LARGE SCALE GENOMIC DNA]</scope>
    <source>
        <strain evidence="2 3">JCM 9933</strain>
    </source>
</reference>
<organism evidence="2 3">
    <name type="scientific">Craurococcus roseus</name>
    <dbReference type="NCBI Taxonomy" id="77585"/>
    <lineage>
        <taxon>Bacteria</taxon>
        <taxon>Pseudomonadati</taxon>
        <taxon>Pseudomonadota</taxon>
        <taxon>Alphaproteobacteria</taxon>
        <taxon>Acetobacterales</taxon>
        <taxon>Acetobacteraceae</taxon>
        <taxon>Craurococcus</taxon>
    </lineage>
</organism>
<accession>A0ABN1FKD9</accession>
<protein>
    <submittedName>
        <fullName evidence="2">Uncharacterized protein</fullName>
    </submittedName>
</protein>
<dbReference type="RefSeq" id="WP_343896551.1">
    <property type="nucleotide sequence ID" value="NZ_BAAAFZ010000053.1"/>
</dbReference>
<dbReference type="EMBL" id="BAAAFZ010000053">
    <property type="protein sequence ID" value="GAA0592653.1"/>
    <property type="molecule type" value="Genomic_DNA"/>
</dbReference>
<name>A0ABN1FKD9_9PROT</name>
<comment type="caution">
    <text evidence="2">The sequence shown here is derived from an EMBL/GenBank/DDBJ whole genome shotgun (WGS) entry which is preliminary data.</text>
</comment>
<sequence length="136" mass="14384">MPDDDRLEELNRKADLVLAELKRQGERITSLEVVAAHVVQAVNGLTAPVASLSEAVNRLATAANKEDGGKLSRTLQGMLDELGKHTGHLAVLAEGVERWPALAEDIAIQAAQLASGGGAGPRPEIEVPEMETPPRP</sequence>
<evidence type="ECO:0000256" key="1">
    <source>
        <dbReference type="SAM" id="MobiDB-lite"/>
    </source>
</evidence>
<gene>
    <name evidence="2" type="ORF">GCM10009416_33820</name>
</gene>
<keyword evidence="3" id="KW-1185">Reference proteome</keyword>
<evidence type="ECO:0000313" key="3">
    <source>
        <dbReference type="Proteomes" id="UP001501588"/>
    </source>
</evidence>